<feature type="transmembrane region" description="Helical" evidence="11">
    <location>
        <begin position="642"/>
        <end position="669"/>
    </location>
</feature>
<dbReference type="GO" id="GO:0098796">
    <property type="term" value="C:membrane protein complex"/>
    <property type="evidence" value="ECO:0007669"/>
    <property type="project" value="UniProtKB-ARBA"/>
</dbReference>
<keyword evidence="2" id="KW-0813">Transport</keyword>
<evidence type="ECO:0000256" key="2">
    <source>
        <dbReference type="ARBA" id="ARBA00022448"/>
    </source>
</evidence>
<dbReference type="InterPro" id="IPR003593">
    <property type="entry name" value="AAA+_ATPase"/>
</dbReference>
<dbReference type="GO" id="GO:0022857">
    <property type="term" value="F:transmembrane transporter activity"/>
    <property type="evidence" value="ECO:0007669"/>
    <property type="project" value="UniProtKB-ARBA"/>
</dbReference>
<dbReference type="InterPro" id="IPR003439">
    <property type="entry name" value="ABC_transporter-like_ATP-bd"/>
</dbReference>
<dbReference type="SMART" id="SM00382">
    <property type="entry name" value="AAA"/>
    <property type="match status" value="1"/>
</dbReference>
<dbReference type="SUPFAM" id="SSF52540">
    <property type="entry name" value="P-loop containing nucleoside triphosphate hydrolases"/>
    <property type="match status" value="1"/>
</dbReference>
<evidence type="ECO:0000313" key="13">
    <source>
        <dbReference type="EMBL" id="KAF9404962.1"/>
    </source>
</evidence>
<evidence type="ECO:0000256" key="5">
    <source>
        <dbReference type="ARBA" id="ARBA00022741"/>
    </source>
</evidence>
<dbReference type="Proteomes" id="UP000648187">
    <property type="component" value="Unassembled WGS sequence"/>
</dbReference>
<dbReference type="FunFam" id="3.40.50.300:FF:000032">
    <property type="entry name" value="Export ABC transporter ATP-binding protein"/>
    <property type="match status" value="1"/>
</dbReference>
<feature type="domain" description="ABC transporter" evidence="12">
    <location>
        <begin position="24"/>
        <end position="258"/>
    </location>
</feature>
<feature type="transmembrane region" description="Helical" evidence="11">
    <location>
        <begin position="549"/>
        <end position="571"/>
    </location>
</feature>
<dbReference type="GO" id="GO:0005886">
    <property type="term" value="C:plasma membrane"/>
    <property type="evidence" value="ECO:0007669"/>
    <property type="project" value="UniProtKB-SubCell"/>
</dbReference>
<dbReference type="PANTHER" id="PTHR42798">
    <property type="entry name" value="LIPOPROTEIN-RELEASING SYSTEM ATP-BINDING PROTEIN LOLD"/>
    <property type="match status" value="1"/>
</dbReference>
<organism evidence="13 14">
    <name type="scientific">Spodoptera exigua</name>
    <name type="common">Beet armyworm</name>
    <name type="synonym">Noctua fulgens</name>
    <dbReference type="NCBI Taxonomy" id="7107"/>
    <lineage>
        <taxon>Eukaryota</taxon>
        <taxon>Metazoa</taxon>
        <taxon>Ecdysozoa</taxon>
        <taxon>Arthropoda</taxon>
        <taxon>Hexapoda</taxon>
        <taxon>Insecta</taxon>
        <taxon>Pterygota</taxon>
        <taxon>Neoptera</taxon>
        <taxon>Endopterygota</taxon>
        <taxon>Lepidoptera</taxon>
        <taxon>Glossata</taxon>
        <taxon>Ditrysia</taxon>
        <taxon>Noctuoidea</taxon>
        <taxon>Noctuidae</taxon>
        <taxon>Amphipyrinae</taxon>
        <taxon>Spodoptera</taxon>
    </lineage>
</organism>
<dbReference type="AlphaFoldDB" id="A0A835G256"/>
<dbReference type="InterPro" id="IPR017871">
    <property type="entry name" value="ABC_transporter-like_CS"/>
</dbReference>
<dbReference type="GO" id="GO:0016887">
    <property type="term" value="F:ATP hydrolysis activity"/>
    <property type="evidence" value="ECO:0007669"/>
    <property type="project" value="InterPro"/>
</dbReference>
<dbReference type="PROSITE" id="PS00211">
    <property type="entry name" value="ABC_TRANSPORTER_1"/>
    <property type="match status" value="1"/>
</dbReference>
<dbReference type="GO" id="GO:0005524">
    <property type="term" value="F:ATP binding"/>
    <property type="evidence" value="ECO:0007669"/>
    <property type="project" value="UniProtKB-KW"/>
</dbReference>
<feature type="transmembrane region" description="Helical" evidence="11">
    <location>
        <begin position="600"/>
        <end position="622"/>
    </location>
</feature>
<dbReference type="EMBL" id="JACKWZ010000845">
    <property type="protein sequence ID" value="KAF9404962.1"/>
    <property type="molecule type" value="Genomic_DNA"/>
</dbReference>
<sequence>TIILTTCHKSNDCSKDGGNCMNYVEVKNEYKRYKMGETTITANEDISFAIKKGELAVILGPSGAGKSTVLNILGGMDTPDEGQIIIDETDIAKFSDKELTMYRREAIGFVFQFYNLVPNLTAKENVELATEISPNALDPVEVLTQVGLEDRLNNFPSQLSGGEQQRVSIARALAKNPKLLLCDEPTGALDFETGKQVLKLLQNASRLNGNTVLIITHNAAIAPIADRVIRINDAKVRSVEVISTLGISEADEALAKKIPDAKVESGYQFYYADAKKNEVVQILSYNEKNQQNQLVLKEGRLPKSETEIVLDDTAVKDGYKIGDTFSINDDEKLKNKEYSIVGFVNSPLFISTTERGYSNVGNGTVDYFVYVPESNFKTDVKSVLYIRFDNIKGLETYSQEYKNQLEKNRDSVKELFKNRPEERLSEIQDEAHTKLTEAKTNLADGLAQLEAGQGQLNQAQDQLNQKKQALQQLPEGQQATLMSQFTNAESELAVQQAELDKNKIKLEKAQQEMTTNEAEINQMKVPTYLFNVRADNPGFQEYGDLSERIAAIADVFPVFFFFIAALITFTTMTRMVEENRREIGTLKALGYTKFEISKKYIIYALLASALGIITGVIAGTELLPRIIYELSSDRYTLGGVKIYYVSTPIIQATLAFLAAALGSALLVLFRELHDKPAQLLQARAPKPGKRLMVAGFGLKDSLSSVTDQQFGPIIDYQAIVTLNDDADVAKDQEKVIAELNTESAVKNHLMIHSETIELRASGKANLNVTMNVPEDKTKFENYNHMTSVDGQTVLLSDQGGFITQRAAELYGISKGDELTIYDQDQEPIKIKIQDTSNMSETAETELSERLLATDKVTNTTFMSTQIKAQEDSMSNLDAIVNELENFQQLKF</sequence>
<dbReference type="InterPro" id="IPR027417">
    <property type="entry name" value="P-loop_NTPase"/>
</dbReference>
<keyword evidence="3" id="KW-1003">Cell membrane</keyword>
<accession>A0A835G256</accession>
<protein>
    <recommendedName>
        <fullName evidence="12">ABC transporter domain-containing protein</fullName>
    </recommendedName>
</protein>
<gene>
    <name evidence="13" type="ORF">HW555_014077</name>
</gene>
<dbReference type="CDD" id="cd03255">
    <property type="entry name" value="ABC_MJ0796_LolCDE_FtsE"/>
    <property type="match status" value="1"/>
</dbReference>
<feature type="non-terminal residue" evidence="13">
    <location>
        <position position="891"/>
    </location>
</feature>
<keyword evidence="14" id="KW-1185">Reference proteome</keyword>
<evidence type="ECO:0000259" key="12">
    <source>
        <dbReference type="PROSITE" id="PS50893"/>
    </source>
</evidence>
<comment type="caution">
    <text evidence="13">The sequence shown here is derived from an EMBL/GenBank/DDBJ whole genome shotgun (WGS) entry which is preliminary data.</text>
</comment>
<proteinExistence type="inferred from homology"/>
<dbReference type="InterPro" id="IPR003838">
    <property type="entry name" value="ABC3_permease_C"/>
</dbReference>
<evidence type="ECO:0000256" key="1">
    <source>
        <dbReference type="ARBA" id="ARBA00004429"/>
    </source>
</evidence>
<feature type="coiled-coil region" evidence="10">
    <location>
        <begin position="449"/>
        <end position="519"/>
    </location>
</feature>
<evidence type="ECO:0000256" key="11">
    <source>
        <dbReference type="SAM" id="Phobius"/>
    </source>
</evidence>
<evidence type="ECO:0000256" key="8">
    <source>
        <dbReference type="ARBA" id="ARBA00023136"/>
    </source>
</evidence>
<keyword evidence="7 11" id="KW-1133">Transmembrane helix</keyword>
<dbReference type="InterPro" id="IPR017911">
    <property type="entry name" value="MacB-like_ATP-bd"/>
</dbReference>
<keyword evidence="4 11" id="KW-0812">Transmembrane</keyword>
<dbReference type="Gene3D" id="3.40.50.300">
    <property type="entry name" value="P-loop containing nucleotide triphosphate hydrolases"/>
    <property type="match status" value="1"/>
</dbReference>
<evidence type="ECO:0000256" key="9">
    <source>
        <dbReference type="ARBA" id="ARBA00038388"/>
    </source>
</evidence>
<keyword evidence="10" id="KW-0175">Coiled coil</keyword>
<comment type="subcellular location">
    <subcellularLocation>
        <location evidence="1">Cell inner membrane</location>
        <topology evidence="1">Multi-pass membrane protein</topology>
    </subcellularLocation>
</comment>
<dbReference type="PANTHER" id="PTHR42798:SF2">
    <property type="entry name" value="ABC TRANSPORTER ATP-BINDING PROTEIN MG467-RELATED"/>
    <property type="match status" value="1"/>
</dbReference>
<dbReference type="Pfam" id="PF00005">
    <property type="entry name" value="ABC_tran"/>
    <property type="match status" value="1"/>
</dbReference>
<reference evidence="13" key="1">
    <citation type="submission" date="2020-08" db="EMBL/GenBank/DDBJ databases">
        <title>Spodoptera exigua strain:BAW_Kor-Di-RS1 Genome sequencing and assembly.</title>
        <authorList>
            <person name="Kim J."/>
            <person name="Nam H.Y."/>
            <person name="Kwon M."/>
            <person name="Choi J.H."/>
            <person name="Cho S.R."/>
            <person name="Kim G.-H."/>
        </authorList>
    </citation>
    <scope>NUCLEOTIDE SEQUENCE</scope>
    <source>
        <strain evidence="13">BAW_Kor-Di-RS1</strain>
        <tissue evidence="13">Whole-body</tissue>
    </source>
</reference>
<dbReference type="Pfam" id="PF02687">
    <property type="entry name" value="FtsX"/>
    <property type="match status" value="1"/>
</dbReference>
<keyword evidence="5" id="KW-0547">Nucleotide-binding</keyword>
<keyword evidence="6" id="KW-0067">ATP-binding</keyword>
<keyword evidence="8 11" id="KW-0472">Membrane</keyword>
<comment type="similarity">
    <text evidence="9">Belongs to the ABC transporter superfamily. Macrolide exporter (TC 3.A.1.122) family.</text>
</comment>
<evidence type="ECO:0000256" key="10">
    <source>
        <dbReference type="SAM" id="Coils"/>
    </source>
</evidence>
<evidence type="ECO:0000256" key="6">
    <source>
        <dbReference type="ARBA" id="ARBA00022840"/>
    </source>
</evidence>
<name>A0A835G256_SPOEX</name>
<evidence type="ECO:0000256" key="7">
    <source>
        <dbReference type="ARBA" id="ARBA00022989"/>
    </source>
</evidence>
<evidence type="ECO:0000313" key="14">
    <source>
        <dbReference type="Proteomes" id="UP000648187"/>
    </source>
</evidence>
<evidence type="ECO:0000256" key="4">
    <source>
        <dbReference type="ARBA" id="ARBA00022692"/>
    </source>
</evidence>
<dbReference type="PROSITE" id="PS50893">
    <property type="entry name" value="ABC_TRANSPORTER_2"/>
    <property type="match status" value="1"/>
</dbReference>
<evidence type="ECO:0000256" key="3">
    <source>
        <dbReference type="ARBA" id="ARBA00022475"/>
    </source>
</evidence>